<keyword evidence="2" id="KW-1185">Reference proteome</keyword>
<reference evidence="1 2" key="1">
    <citation type="journal article" date="2015" name="Genome Biol. Evol.">
        <title>The genome of winter moth (Operophtera brumata) provides a genomic perspective on sexual dimorphism and phenology.</title>
        <authorList>
            <person name="Derks M.F."/>
            <person name="Smit S."/>
            <person name="Salis L."/>
            <person name="Schijlen E."/>
            <person name="Bossers A."/>
            <person name="Mateman C."/>
            <person name="Pijl A.S."/>
            <person name="de Ridder D."/>
            <person name="Groenen M.A."/>
            <person name="Visser M.E."/>
            <person name="Megens H.J."/>
        </authorList>
    </citation>
    <scope>NUCLEOTIDE SEQUENCE [LARGE SCALE GENOMIC DNA]</scope>
    <source>
        <strain evidence="1">WM2013NL</strain>
        <tissue evidence="1">Head and thorax</tissue>
    </source>
</reference>
<name>A0A0L7LII4_OPEBR</name>
<dbReference type="AlphaFoldDB" id="A0A0L7LII4"/>
<organism evidence="1 2">
    <name type="scientific">Operophtera brumata</name>
    <name type="common">Winter moth</name>
    <name type="synonym">Phalaena brumata</name>
    <dbReference type="NCBI Taxonomy" id="104452"/>
    <lineage>
        <taxon>Eukaryota</taxon>
        <taxon>Metazoa</taxon>
        <taxon>Ecdysozoa</taxon>
        <taxon>Arthropoda</taxon>
        <taxon>Hexapoda</taxon>
        <taxon>Insecta</taxon>
        <taxon>Pterygota</taxon>
        <taxon>Neoptera</taxon>
        <taxon>Endopterygota</taxon>
        <taxon>Lepidoptera</taxon>
        <taxon>Glossata</taxon>
        <taxon>Ditrysia</taxon>
        <taxon>Geometroidea</taxon>
        <taxon>Geometridae</taxon>
        <taxon>Larentiinae</taxon>
        <taxon>Operophtera</taxon>
    </lineage>
</organism>
<gene>
    <name evidence="1" type="ORF">OBRU01_08008</name>
</gene>
<evidence type="ECO:0000313" key="2">
    <source>
        <dbReference type="Proteomes" id="UP000037510"/>
    </source>
</evidence>
<accession>A0A0L7LII4</accession>
<comment type="caution">
    <text evidence="1">The sequence shown here is derived from an EMBL/GenBank/DDBJ whole genome shotgun (WGS) entry which is preliminary data.</text>
</comment>
<dbReference type="Proteomes" id="UP000037510">
    <property type="component" value="Unassembled WGS sequence"/>
</dbReference>
<evidence type="ECO:0000313" key="1">
    <source>
        <dbReference type="EMBL" id="KOB75205.1"/>
    </source>
</evidence>
<proteinExistence type="predicted"/>
<dbReference type="EMBL" id="JTDY01000983">
    <property type="protein sequence ID" value="KOB75205.1"/>
    <property type="molecule type" value="Genomic_DNA"/>
</dbReference>
<sequence length="249" mass="28818">MILETAATCTEACNALSTEYRDKQTNGAGLVKNMLKWELILLFQLELIAISHESIAGVTYRDNFDFEERYGNVYECDPFHWHPLHLPEYCAEMYEFLIRSRLPKQTPIRFVRKREEPETVSYSLTSNFGYPSFEIPGNSYEKRHLPPYEKMLDLLRRDVERNPTAPAIEMMPNIGPVAVYRQPISKKSENMIKKLAGAYANAGKKNKDEEYYGKIEIHGPPRADLETTTLKNQHGIKNKIKIKKKKTLT</sequence>
<protein>
    <submittedName>
        <fullName evidence="1">CASP8 and FADD-like apoptosis regulator</fullName>
    </submittedName>
</protein>